<evidence type="ECO:0000256" key="1">
    <source>
        <dbReference type="ARBA" id="ARBA00022485"/>
    </source>
</evidence>
<dbReference type="GO" id="GO:0051539">
    <property type="term" value="F:4 iron, 4 sulfur cluster binding"/>
    <property type="evidence" value="ECO:0007669"/>
    <property type="project" value="UniProtKB-KW"/>
</dbReference>
<gene>
    <name evidence="6" type="ORF">S03H2_70513</name>
</gene>
<dbReference type="GO" id="GO:0046872">
    <property type="term" value="F:metal ion binding"/>
    <property type="evidence" value="ECO:0007669"/>
    <property type="project" value="UniProtKB-KW"/>
</dbReference>
<reference evidence="6" key="1">
    <citation type="journal article" date="2014" name="Front. Microbiol.">
        <title>High frequency of phylogenetically diverse reductive dehalogenase-homologous genes in deep subseafloor sedimentary metagenomes.</title>
        <authorList>
            <person name="Kawai M."/>
            <person name="Futagami T."/>
            <person name="Toyoda A."/>
            <person name="Takaki Y."/>
            <person name="Nishi S."/>
            <person name="Hori S."/>
            <person name="Arai W."/>
            <person name="Tsubouchi T."/>
            <person name="Morono Y."/>
            <person name="Uchiyama I."/>
            <person name="Ito T."/>
            <person name="Fujiyama A."/>
            <person name="Inagaki F."/>
            <person name="Takami H."/>
        </authorList>
    </citation>
    <scope>NUCLEOTIDE SEQUENCE</scope>
    <source>
        <strain evidence="6">Expedition CK06-06</strain>
    </source>
</reference>
<dbReference type="EMBL" id="BARU01046884">
    <property type="protein sequence ID" value="GAH94423.1"/>
    <property type="molecule type" value="Genomic_DNA"/>
</dbReference>
<dbReference type="InterPro" id="IPR007202">
    <property type="entry name" value="4Fe-4S_dom"/>
</dbReference>
<evidence type="ECO:0000256" key="2">
    <source>
        <dbReference type="ARBA" id="ARBA00022723"/>
    </source>
</evidence>
<evidence type="ECO:0000256" key="4">
    <source>
        <dbReference type="ARBA" id="ARBA00023014"/>
    </source>
</evidence>
<keyword evidence="4" id="KW-0411">Iron-sulfur</keyword>
<dbReference type="PROSITE" id="PS51656">
    <property type="entry name" value="4FE4S"/>
    <property type="match status" value="1"/>
</dbReference>
<evidence type="ECO:0000313" key="6">
    <source>
        <dbReference type="EMBL" id="GAH94423.1"/>
    </source>
</evidence>
<keyword evidence="3" id="KW-0408">Iron</keyword>
<protein>
    <recommendedName>
        <fullName evidence="5">4Fe-4S domain-containing protein</fullName>
    </recommendedName>
</protein>
<organism evidence="6">
    <name type="scientific">marine sediment metagenome</name>
    <dbReference type="NCBI Taxonomy" id="412755"/>
    <lineage>
        <taxon>unclassified sequences</taxon>
        <taxon>metagenomes</taxon>
        <taxon>ecological metagenomes</taxon>
    </lineage>
</organism>
<feature type="non-terminal residue" evidence="6">
    <location>
        <position position="121"/>
    </location>
</feature>
<proteinExistence type="predicted"/>
<feature type="domain" description="4Fe-4S" evidence="5">
    <location>
        <begin position="22"/>
        <end position="84"/>
    </location>
</feature>
<evidence type="ECO:0000259" key="5">
    <source>
        <dbReference type="PROSITE" id="PS51656"/>
    </source>
</evidence>
<comment type="caution">
    <text evidence="6">The sequence shown here is derived from an EMBL/GenBank/DDBJ whole genome shotgun (WGS) entry which is preliminary data.</text>
</comment>
<dbReference type="AlphaFoldDB" id="X1LJW6"/>
<feature type="non-terminal residue" evidence="6">
    <location>
        <position position="1"/>
    </location>
</feature>
<dbReference type="Pfam" id="PF04060">
    <property type="entry name" value="FeS"/>
    <property type="match status" value="1"/>
</dbReference>
<evidence type="ECO:0000256" key="3">
    <source>
        <dbReference type="ARBA" id="ARBA00023004"/>
    </source>
</evidence>
<sequence>AIGLACGLIIYFVYVKVPQKVKGLEKTEEINAILPGANCGACGRPGCFAYAQALTQDSNLVTKTPCTLMLQDPESLERLEKALGITLDVSAMSKKALVHCNGNSEIIYNYSGVETCKAAAQ</sequence>
<name>X1LJW6_9ZZZZ</name>
<keyword evidence="2" id="KW-0479">Metal-binding</keyword>
<keyword evidence="1" id="KW-0004">4Fe-4S</keyword>
<accession>X1LJW6</accession>
<dbReference type="Gene3D" id="1.10.15.40">
    <property type="entry name" value="Electron transport complex subunit B, putative Fe-S cluster"/>
    <property type="match status" value="1"/>
</dbReference>